<evidence type="ECO:0000313" key="3">
    <source>
        <dbReference type="Proteomes" id="UP000007305"/>
    </source>
</evidence>
<protein>
    <submittedName>
        <fullName evidence="2">Uncharacterized protein</fullName>
    </submittedName>
</protein>
<dbReference type="AlphaFoldDB" id="A0A804P1F9"/>
<keyword evidence="3" id="KW-1185">Reference proteome</keyword>
<accession>A0A804P1F9</accession>
<reference evidence="2" key="3">
    <citation type="submission" date="2021-05" db="UniProtKB">
        <authorList>
            <consortium name="EnsemblPlants"/>
        </authorList>
    </citation>
    <scope>IDENTIFICATION</scope>
    <source>
        <strain evidence="2">cv. B73</strain>
    </source>
</reference>
<dbReference type="EnsemblPlants" id="Zm00001eb201780_T001">
    <property type="protein sequence ID" value="Zm00001eb201780_P001"/>
    <property type="gene ID" value="Zm00001eb201780"/>
</dbReference>
<evidence type="ECO:0000256" key="1">
    <source>
        <dbReference type="SAM" id="MobiDB-lite"/>
    </source>
</evidence>
<organism evidence="2 3">
    <name type="scientific">Zea mays</name>
    <name type="common">Maize</name>
    <dbReference type="NCBI Taxonomy" id="4577"/>
    <lineage>
        <taxon>Eukaryota</taxon>
        <taxon>Viridiplantae</taxon>
        <taxon>Streptophyta</taxon>
        <taxon>Embryophyta</taxon>
        <taxon>Tracheophyta</taxon>
        <taxon>Spermatophyta</taxon>
        <taxon>Magnoliopsida</taxon>
        <taxon>Liliopsida</taxon>
        <taxon>Poales</taxon>
        <taxon>Poaceae</taxon>
        <taxon>PACMAD clade</taxon>
        <taxon>Panicoideae</taxon>
        <taxon>Andropogonodae</taxon>
        <taxon>Andropogoneae</taxon>
        <taxon>Tripsacinae</taxon>
        <taxon>Zea</taxon>
    </lineage>
</organism>
<dbReference type="Gramene" id="Zm00001eb201780_T001">
    <property type="protein sequence ID" value="Zm00001eb201780_P001"/>
    <property type="gene ID" value="Zm00001eb201780"/>
</dbReference>
<dbReference type="Proteomes" id="UP000007305">
    <property type="component" value="Chromosome 4"/>
</dbReference>
<name>A0A804P1F9_MAIZE</name>
<feature type="compositionally biased region" description="Polar residues" evidence="1">
    <location>
        <begin position="10"/>
        <end position="21"/>
    </location>
</feature>
<feature type="region of interest" description="Disordered" evidence="1">
    <location>
        <begin position="1"/>
        <end position="52"/>
    </location>
</feature>
<reference evidence="2" key="2">
    <citation type="submission" date="2019-07" db="EMBL/GenBank/DDBJ databases">
        <authorList>
            <person name="Seetharam A."/>
            <person name="Woodhouse M."/>
            <person name="Cannon E."/>
        </authorList>
    </citation>
    <scope>NUCLEOTIDE SEQUENCE [LARGE SCALE GENOMIC DNA]</scope>
    <source>
        <strain evidence="2">cv. B73</strain>
    </source>
</reference>
<reference evidence="3" key="1">
    <citation type="journal article" date="2009" name="Science">
        <title>The B73 maize genome: complexity, diversity, and dynamics.</title>
        <authorList>
            <person name="Schnable P.S."/>
            <person name="Ware D."/>
            <person name="Fulton R.S."/>
            <person name="Stein J.C."/>
            <person name="Wei F."/>
            <person name="Pasternak S."/>
            <person name="Liang C."/>
            <person name="Zhang J."/>
            <person name="Fulton L."/>
            <person name="Graves T.A."/>
            <person name="Minx P."/>
            <person name="Reily A.D."/>
            <person name="Courtney L."/>
            <person name="Kruchowski S.S."/>
            <person name="Tomlinson C."/>
            <person name="Strong C."/>
            <person name="Delehaunty K."/>
            <person name="Fronick C."/>
            <person name="Courtney B."/>
            <person name="Rock S.M."/>
            <person name="Belter E."/>
            <person name="Du F."/>
            <person name="Kim K."/>
            <person name="Abbott R.M."/>
            <person name="Cotton M."/>
            <person name="Levy A."/>
            <person name="Marchetto P."/>
            <person name="Ochoa K."/>
            <person name="Jackson S.M."/>
            <person name="Gillam B."/>
            <person name="Chen W."/>
            <person name="Yan L."/>
            <person name="Higginbotham J."/>
            <person name="Cardenas M."/>
            <person name="Waligorski J."/>
            <person name="Applebaum E."/>
            <person name="Phelps L."/>
            <person name="Falcone J."/>
            <person name="Kanchi K."/>
            <person name="Thane T."/>
            <person name="Scimone A."/>
            <person name="Thane N."/>
            <person name="Henke J."/>
            <person name="Wang T."/>
            <person name="Ruppert J."/>
            <person name="Shah N."/>
            <person name="Rotter K."/>
            <person name="Hodges J."/>
            <person name="Ingenthron E."/>
            <person name="Cordes M."/>
            <person name="Kohlberg S."/>
            <person name="Sgro J."/>
            <person name="Delgado B."/>
            <person name="Mead K."/>
            <person name="Chinwalla A."/>
            <person name="Leonard S."/>
            <person name="Crouse K."/>
            <person name="Collura K."/>
            <person name="Kudrna D."/>
            <person name="Currie J."/>
            <person name="He R."/>
            <person name="Angelova A."/>
            <person name="Rajasekar S."/>
            <person name="Mueller T."/>
            <person name="Lomeli R."/>
            <person name="Scara G."/>
            <person name="Ko A."/>
            <person name="Delaney K."/>
            <person name="Wissotski M."/>
            <person name="Lopez G."/>
            <person name="Campos D."/>
            <person name="Braidotti M."/>
            <person name="Ashley E."/>
            <person name="Golser W."/>
            <person name="Kim H."/>
            <person name="Lee S."/>
            <person name="Lin J."/>
            <person name="Dujmic Z."/>
            <person name="Kim W."/>
            <person name="Talag J."/>
            <person name="Zuccolo A."/>
            <person name="Fan C."/>
            <person name="Sebastian A."/>
            <person name="Kramer M."/>
            <person name="Spiegel L."/>
            <person name="Nascimento L."/>
            <person name="Zutavern T."/>
            <person name="Miller B."/>
            <person name="Ambroise C."/>
            <person name="Muller S."/>
            <person name="Spooner W."/>
            <person name="Narechania A."/>
            <person name="Ren L."/>
            <person name="Wei S."/>
            <person name="Kumari S."/>
            <person name="Faga B."/>
            <person name="Levy M.J."/>
            <person name="McMahan L."/>
            <person name="Van Buren P."/>
            <person name="Vaughn M.W."/>
            <person name="Ying K."/>
            <person name="Yeh C.-T."/>
            <person name="Emrich S.J."/>
            <person name="Jia Y."/>
            <person name="Kalyanaraman A."/>
            <person name="Hsia A.-P."/>
            <person name="Barbazuk W.B."/>
            <person name="Baucom R.S."/>
            <person name="Brutnell T.P."/>
            <person name="Carpita N.C."/>
            <person name="Chaparro C."/>
            <person name="Chia J.-M."/>
            <person name="Deragon J.-M."/>
            <person name="Estill J.C."/>
            <person name="Fu Y."/>
            <person name="Jeddeloh J.A."/>
            <person name="Han Y."/>
            <person name="Lee H."/>
            <person name="Li P."/>
            <person name="Lisch D.R."/>
            <person name="Liu S."/>
            <person name="Liu Z."/>
            <person name="Nagel D.H."/>
            <person name="McCann M.C."/>
            <person name="SanMiguel P."/>
            <person name="Myers A.M."/>
            <person name="Nettleton D."/>
            <person name="Nguyen J."/>
            <person name="Penning B.W."/>
            <person name="Ponnala L."/>
            <person name="Schneider K.L."/>
            <person name="Schwartz D.C."/>
            <person name="Sharma A."/>
            <person name="Soderlund C."/>
            <person name="Springer N.M."/>
            <person name="Sun Q."/>
            <person name="Wang H."/>
            <person name="Waterman M."/>
            <person name="Westerman R."/>
            <person name="Wolfgruber T.K."/>
            <person name="Yang L."/>
            <person name="Yu Y."/>
            <person name="Zhang L."/>
            <person name="Zhou S."/>
            <person name="Zhu Q."/>
            <person name="Bennetzen J.L."/>
            <person name="Dawe R.K."/>
            <person name="Jiang J."/>
            <person name="Jiang N."/>
            <person name="Presting G.G."/>
            <person name="Wessler S.R."/>
            <person name="Aluru S."/>
            <person name="Martienssen R.A."/>
            <person name="Clifton S.W."/>
            <person name="McCombie W.R."/>
            <person name="Wing R.A."/>
            <person name="Wilson R.K."/>
        </authorList>
    </citation>
    <scope>NUCLEOTIDE SEQUENCE [LARGE SCALE GENOMIC DNA]</scope>
    <source>
        <strain evidence="3">cv. B73</strain>
    </source>
</reference>
<proteinExistence type="predicted"/>
<sequence length="98" mass="10493">MASLHRRPATTCSVTPRSSTPKFGGPIRASRAGSSRIPLSLPPWPKSGSGKAMRSFSEKDILSLIAKLVLRGVEQIFVGGVAWETTEVFNAQGALEVR</sequence>
<evidence type="ECO:0000313" key="2">
    <source>
        <dbReference type="EnsemblPlants" id="Zm00001eb201780_P001"/>
    </source>
</evidence>
<dbReference type="InParanoid" id="A0A804P1F9"/>